<gene>
    <name evidence="11" type="ORF">AXG93_2402s1320</name>
</gene>
<evidence type="ECO:0000313" key="12">
    <source>
        <dbReference type="Proteomes" id="UP000077202"/>
    </source>
</evidence>
<dbReference type="GO" id="GO:0006506">
    <property type="term" value="P:GPI anchor biosynthetic process"/>
    <property type="evidence" value="ECO:0007669"/>
    <property type="project" value="UniProtKB-UniPathway"/>
</dbReference>
<dbReference type="PANTHER" id="PTHR21072">
    <property type="entry name" value="GPI TRANSAMIDASE COMPONENT PIG-S"/>
    <property type="match status" value="1"/>
</dbReference>
<evidence type="ECO:0000256" key="7">
    <source>
        <dbReference type="ARBA" id="ARBA00022989"/>
    </source>
</evidence>
<dbReference type="GO" id="GO:0042765">
    <property type="term" value="C:GPI-anchor transamidase complex"/>
    <property type="evidence" value="ECO:0007669"/>
    <property type="project" value="InterPro"/>
</dbReference>
<sequence>MADTRTTKPGIKRLLITITTLLPFFFGIPLWLNSTQVYRAPLPFKDVDALGSWASENTLLLPCRLNVIFASKDEFLTKPELDSVASQLILHVQSLMGGNSSDHETCQNGFNIQVKYDTENVCLTSGQTLDSPTWPCGLVKYGFFNSAQLSDDILDNVLWNYANKEENESTVQDEGGLYTVVVLRKSQIESLDSFSKDDVSTGGCTNEQSSICKSKTGWSTVVGKYRHAWIIGDFNSSTVESEVVPRIGDVALTFLRGSRSASGRSKARNLPLSAEGEAILSFSLLNADPDTWIFDWDFEELKRQFFQPVVEALSGIARLTIESQVLYYTPKAVQSRWDASLNAHVVAVKQLPFFVNSNEWHLDTSSAAAGRSKLLHFAIYVPGGGEYPLHFLRKNDQLSSTDGFTSPEFESIAGVIVAQLRTLFGLPPILSDDPETGYFSLSPARTGFAEWELDLLLRRRAISDMTAAASTLMSLSRLVQKLSSMVIMDEIGEQVKNSLSAAAAARDHAAHGAYRSTAESASKAASLAEAAFFQPSIMSVLYNPTEHHLAIYTPFFVPVLLHAVLAVIKEASRYRGEWKKFKQKKE</sequence>
<comment type="pathway">
    <text evidence="2">Glycolipid biosynthesis; glycosylphosphatidylinositol-anchor biosynthesis.</text>
</comment>
<comment type="similarity">
    <text evidence="3">Belongs to the PIGS family.</text>
</comment>
<dbReference type="GO" id="GO:0016255">
    <property type="term" value="P:attachment of GPI anchor to protein"/>
    <property type="evidence" value="ECO:0007669"/>
    <property type="project" value="InterPro"/>
</dbReference>
<comment type="caution">
    <text evidence="11">The sequence shown here is derived from an EMBL/GenBank/DDBJ whole genome shotgun (WGS) entry which is preliminary data.</text>
</comment>
<keyword evidence="5 10" id="KW-0812">Transmembrane</keyword>
<name>A0A176VUH9_MARPO</name>
<organism evidence="11 12">
    <name type="scientific">Marchantia polymorpha subsp. ruderalis</name>
    <dbReference type="NCBI Taxonomy" id="1480154"/>
    <lineage>
        <taxon>Eukaryota</taxon>
        <taxon>Viridiplantae</taxon>
        <taxon>Streptophyta</taxon>
        <taxon>Embryophyta</taxon>
        <taxon>Marchantiophyta</taxon>
        <taxon>Marchantiopsida</taxon>
        <taxon>Marchantiidae</taxon>
        <taxon>Marchantiales</taxon>
        <taxon>Marchantiaceae</taxon>
        <taxon>Marchantia</taxon>
    </lineage>
</organism>
<feature type="transmembrane region" description="Helical" evidence="10">
    <location>
        <begin position="14"/>
        <end position="32"/>
    </location>
</feature>
<evidence type="ECO:0000256" key="8">
    <source>
        <dbReference type="ARBA" id="ARBA00023136"/>
    </source>
</evidence>
<keyword evidence="8 10" id="KW-0472">Membrane</keyword>
<dbReference type="EMBL" id="LVLJ01002686">
    <property type="protein sequence ID" value="OAE24073.1"/>
    <property type="molecule type" value="Genomic_DNA"/>
</dbReference>
<dbReference type="UniPathway" id="UPA00196"/>
<keyword evidence="9" id="KW-0325">Glycoprotein</keyword>
<feature type="transmembrane region" description="Helical" evidence="10">
    <location>
        <begin position="549"/>
        <end position="568"/>
    </location>
</feature>
<evidence type="ECO:0008006" key="13">
    <source>
        <dbReference type="Google" id="ProtNLM"/>
    </source>
</evidence>
<accession>A0A176VUH9</accession>
<keyword evidence="6" id="KW-0256">Endoplasmic reticulum</keyword>
<evidence type="ECO:0000313" key="11">
    <source>
        <dbReference type="EMBL" id="OAE24073.1"/>
    </source>
</evidence>
<dbReference type="Proteomes" id="UP000077202">
    <property type="component" value="Unassembled WGS sequence"/>
</dbReference>
<dbReference type="InterPro" id="IPR019540">
    <property type="entry name" value="PtdIno-glycan_biosynth_class_S"/>
</dbReference>
<dbReference type="PANTHER" id="PTHR21072:SF13">
    <property type="entry name" value="GPI TRANSAMIDASE COMPONENT PIG-S"/>
    <property type="match status" value="1"/>
</dbReference>
<evidence type="ECO:0000256" key="3">
    <source>
        <dbReference type="ARBA" id="ARBA00005316"/>
    </source>
</evidence>
<comment type="subcellular location">
    <subcellularLocation>
        <location evidence="1">Endoplasmic reticulum membrane</location>
        <topology evidence="1">Multi-pass membrane protein</topology>
    </subcellularLocation>
</comment>
<evidence type="ECO:0000256" key="5">
    <source>
        <dbReference type="ARBA" id="ARBA00022692"/>
    </source>
</evidence>
<keyword evidence="7 10" id="KW-1133">Transmembrane helix</keyword>
<evidence type="ECO:0000256" key="2">
    <source>
        <dbReference type="ARBA" id="ARBA00004687"/>
    </source>
</evidence>
<proteinExistence type="inferred from homology"/>
<reference evidence="11" key="1">
    <citation type="submission" date="2016-03" db="EMBL/GenBank/DDBJ databases">
        <title>Mechanisms controlling the formation of the plant cell surface in tip-growing cells are functionally conserved among land plants.</title>
        <authorList>
            <person name="Honkanen S."/>
            <person name="Jones V.A."/>
            <person name="Morieri G."/>
            <person name="Champion C."/>
            <person name="Hetherington A.J."/>
            <person name="Kelly S."/>
            <person name="Saint-Marcoux D."/>
            <person name="Proust H."/>
            <person name="Prescott H."/>
            <person name="Dolan L."/>
        </authorList>
    </citation>
    <scope>NUCLEOTIDE SEQUENCE [LARGE SCALE GENOMIC DNA]</scope>
    <source>
        <tissue evidence="11">Whole gametophyte</tissue>
    </source>
</reference>
<protein>
    <recommendedName>
        <fullName evidence="13">GPI transamidase component PIG-S</fullName>
    </recommendedName>
</protein>
<evidence type="ECO:0000256" key="10">
    <source>
        <dbReference type="SAM" id="Phobius"/>
    </source>
</evidence>
<dbReference type="Pfam" id="PF10510">
    <property type="entry name" value="PIG-S"/>
    <property type="match status" value="2"/>
</dbReference>
<evidence type="ECO:0000256" key="6">
    <source>
        <dbReference type="ARBA" id="ARBA00022824"/>
    </source>
</evidence>
<evidence type="ECO:0000256" key="1">
    <source>
        <dbReference type="ARBA" id="ARBA00004477"/>
    </source>
</evidence>
<keyword evidence="4" id="KW-0337">GPI-anchor biosynthesis</keyword>
<evidence type="ECO:0000256" key="9">
    <source>
        <dbReference type="ARBA" id="ARBA00023180"/>
    </source>
</evidence>
<evidence type="ECO:0000256" key="4">
    <source>
        <dbReference type="ARBA" id="ARBA00022502"/>
    </source>
</evidence>
<dbReference type="AlphaFoldDB" id="A0A176VUH9"/>
<keyword evidence="12" id="KW-1185">Reference proteome</keyword>